<dbReference type="RefSeq" id="WP_197522537.1">
    <property type="nucleotide sequence ID" value="NZ_CACRYJ010000036.1"/>
</dbReference>
<comment type="caution">
    <text evidence="6">The sequence shown here is derived from an EMBL/GenBank/DDBJ whole genome shotgun (WGS) entry which is preliminary data.</text>
</comment>
<evidence type="ECO:0000256" key="4">
    <source>
        <dbReference type="SAM" id="MobiDB-lite"/>
    </source>
</evidence>
<feature type="domain" description="HTH lacI-type" evidence="5">
    <location>
        <begin position="20"/>
        <end position="74"/>
    </location>
</feature>
<organism evidence="6 7">
    <name type="scientific">Occultella aeris</name>
    <dbReference type="NCBI Taxonomy" id="2761496"/>
    <lineage>
        <taxon>Bacteria</taxon>
        <taxon>Bacillati</taxon>
        <taxon>Actinomycetota</taxon>
        <taxon>Actinomycetes</taxon>
        <taxon>Micrococcales</taxon>
        <taxon>Ruaniaceae</taxon>
        <taxon>Occultella</taxon>
    </lineage>
</organism>
<accession>A0A7M4DKP5</accession>
<dbReference type="SUPFAM" id="SSF47413">
    <property type="entry name" value="lambda repressor-like DNA-binding domains"/>
    <property type="match status" value="1"/>
</dbReference>
<evidence type="ECO:0000259" key="5">
    <source>
        <dbReference type="PROSITE" id="PS50932"/>
    </source>
</evidence>
<dbReference type="SUPFAM" id="SSF53822">
    <property type="entry name" value="Periplasmic binding protein-like I"/>
    <property type="match status" value="1"/>
</dbReference>
<dbReference type="PANTHER" id="PTHR30146">
    <property type="entry name" value="LACI-RELATED TRANSCRIPTIONAL REPRESSOR"/>
    <property type="match status" value="1"/>
</dbReference>
<dbReference type="Proteomes" id="UP000419743">
    <property type="component" value="Unassembled WGS sequence"/>
</dbReference>
<dbReference type="PROSITE" id="PS00356">
    <property type="entry name" value="HTH_LACI_1"/>
    <property type="match status" value="1"/>
</dbReference>
<dbReference type="PROSITE" id="PS50932">
    <property type="entry name" value="HTH_LACI_2"/>
    <property type="match status" value="1"/>
</dbReference>
<evidence type="ECO:0000256" key="2">
    <source>
        <dbReference type="ARBA" id="ARBA00023125"/>
    </source>
</evidence>
<dbReference type="Gene3D" id="3.40.50.2300">
    <property type="match status" value="2"/>
</dbReference>
<dbReference type="Gene3D" id="1.10.260.40">
    <property type="entry name" value="lambda repressor-like DNA-binding domains"/>
    <property type="match status" value="1"/>
</dbReference>
<dbReference type="GO" id="GO:0000976">
    <property type="term" value="F:transcription cis-regulatory region binding"/>
    <property type="evidence" value="ECO:0007669"/>
    <property type="project" value="TreeGrafter"/>
</dbReference>
<dbReference type="SMART" id="SM00354">
    <property type="entry name" value="HTH_LACI"/>
    <property type="match status" value="1"/>
</dbReference>
<evidence type="ECO:0000313" key="6">
    <source>
        <dbReference type="EMBL" id="VZO37736.1"/>
    </source>
</evidence>
<protein>
    <submittedName>
        <fullName evidence="6">HTH-type transcriptional repressor CytR</fullName>
    </submittedName>
</protein>
<dbReference type="Pfam" id="PF13377">
    <property type="entry name" value="Peripla_BP_3"/>
    <property type="match status" value="1"/>
</dbReference>
<dbReference type="GO" id="GO:0003700">
    <property type="term" value="F:DNA-binding transcription factor activity"/>
    <property type="evidence" value="ECO:0007669"/>
    <property type="project" value="TreeGrafter"/>
</dbReference>
<feature type="region of interest" description="Disordered" evidence="4">
    <location>
        <begin position="1"/>
        <end position="21"/>
    </location>
</feature>
<evidence type="ECO:0000313" key="7">
    <source>
        <dbReference type="Proteomes" id="UP000419743"/>
    </source>
</evidence>
<dbReference type="AlphaFoldDB" id="A0A7M4DKP5"/>
<keyword evidence="1" id="KW-0805">Transcription regulation</keyword>
<dbReference type="CDD" id="cd06267">
    <property type="entry name" value="PBP1_LacI_sugar_binding-like"/>
    <property type="match status" value="1"/>
</dbReference>
<name>A0A7M4DKP5_9MICO</name>
<evidence type="ECO:0000256" key="1">
    <source>
        <dbReference type="ARBA" id="ARBA00023015"/>
    </source>
</evidence>
<dbReference type="CDD" id="cd01392">
    <property type="entry name" value="HTH_LacI"/>
    <property type="match status" value="1"/>
</dbReference>
<keyword evidence="3" id="KW-0804">Transcription</keyword>
<dbReference type="InterPro" id="IPR000843">
    <property type="entry name" value="HTH_LacI"/>
</dbReference>
<gene>
    <name evidence="6" type="primary">cytR_7</name>
    <name evidence="6" type="ORF">HALOF300_02708</name>
</gene>
<proteinExistence type="predicted"/>
<evidence type="ECO:0000256" key="3">
    <source>
        <dbReference type="ARBA" id="ARBA00023163"/>
    </source>
</evidence>
<keyword evidence="7" id="KW-1185">Reference proteome</keyword>
<dbReference type="InterPro" id="IPR028082">
    <property type="entry name" value="Peripla_BP_I"/>
</dbReference>
<dbReference type="PANTHER" id="PTHR30146:SF109">
    <property type="entry name" value="HTH-TYPE TRANSCRIPTIONAL REGULATOR GALS"/>
    <property type="match status" value="1"/>
</dbReference>
<reference evidence="6 7" key="1">
    <citation type="submission" date="2019-11" db="EMBL/GenBank/DDBJ databases">
        <authorList>
            <person name="Criscuolo A."/>
        </authorList>
    </citation>
    <scope>NUCLEOTIDE SEQUENCE [LARGE SCALE GENOMIC DNA]</scope>
    <source>
        <strain evidence="6">CIP111667</strain>
    </source>
</reference>
<sequence>MSQDRSGTEDGAPARPARRPNVKDVAALAGVSWKTVSNVVNGTAPVRDSTRERVQRAIDELGYRPNAAGRNLRQGRSRLLALAIPEIRLSYFADLAHAVILAAKARGYTVLIDETFAEPGHEQVVAEGFRVDLLDGVIFSPQALADSDLVAAGGRLPMVMLGEATLPVDGGAAAADHVVIDNVVSAREATEHLIASGRRRIGFLGVRATETNGTGVLRHAGYAAALEAHGLTAEAFPAPTYSRPGGAEVVGGLLDRFTGPDALDALVCANDLLAIGAMHVLRAAGLRVPEDVAVLGWDGTEDGIYSNPTLTTVAPDLSALAELAVDLVLARVDGSTVTPQVHTVGHRLIVRESTNGHPGN</sequence>
<dbReference type="Pfam" id="PF00356">
    <property type="entry name" value="LacI"/>
    <property type="match status" value="1"/>
</dbReference>
<keyword evidence="2" id="KW-0238">DNA-binding</keyword>
<dbReference type="EMBL" id="CACRYJ010000036">
    <property type="protein sequence ID" value="VZO37736.1"/>
    <property type="molecule type" value="Genomic_DNA"/>
</dbReference>
<dbReference type="InterPro" id="IPR046335">
    <property type="entry name" value="LacI/GalR-like_sensor"/>
</dbReference>
<dbReference type="InterPro" id="IPR010982">
    <property type="entry name" value="Lambda_DNA-bd_dom_sf"/>
</dbReference>